<dbReference type="EMBL" id="GBXM01051641">
    <property type="protein sequence ID" value="JAH56936.1"/>
    <property type="molecule type" value="Transcribed_RNA"/>
</dbReference>
<name>A0A0E9TTQ9_ANGAN</name>
<feature type="region of interest" description="Disordered" evidence="1">
    <location>
        <begin position="1"/>
        <end position="32"/>
    </location>
</feature>
<sequence>MKDRGKYPETIKTTTQSKPSKPLNTELQTKLC</sequence>
<evidence type="ECO:0000256" key="1">
    <source>
        <dbReference type="SAM" id="MobiDB-lite"/>
    </source>
</evidence>
<dbReference type="AlphaFoldDB" id="A0A0E9TTQ9"/>
<protein>
    <submittedName>
        <fullName evidence="2">Uncharacterized protein</fullName>
    </submittedName>
</protein>
<accession>A0A0E9TTQ9</accession>
<reference evidence="2" key="1">
    <citation type="submission" date="2014-11" db="EMBL/GenBank/DDBJ databases">
        <authorList>
            <person name="Amaro Gonzalez C."/>
        </authorList>
    </citation>
    <scope>NUCLEOTIDE SEQUENCE</scope>
</reference>
<proteinExistence type="predicted"/>
<feature type="compositionally biased region" description="Polar residues" evidence="1">
    <location>
        <begin position="11"/>
        <end position="32"/>
    </location>
</feature>
<evidence type="ECO:0000313" key="2">
    <source>
        <dbReference type="EMBL" id="JAH56936.1"/>
    </source>
</evidence>
<organism evidence="2">
    <name type="scientific">Anguilla anguilla</name>
    <name type="common">European freshwater eel</name>
    <name type="synonym">Muraena anguilla</name>
    <dbReference type="NCBI Taxonomy" id="7936"/>
    <lineage>
        <taxon>Eukaryota</taxon>
        <taxon>Metazoa</taxon>
        <taxon>Chordata</taxon>
        <taxon>Craniata</taxon>
        <taxon>Vertebrata</taxon>
        <taxon>Euteleostomi</taxon>
        <taxon>Actinopterygii</taxon>
        <taxon>Neopterygii</taxon>
        <taxon>Teleostei</taxon>
        <taxon>Anguilliformes</taxon>
        <taxon>Anguillidae</taxon>
        <taxon>Anguilla</taxon>
    </lineage>
</organism>
<reference evidence="2" key="2">
    <citation type="journal article" date="2015" name="Fish Shellfish Immunol.">
        <title>Early steps in the European eel (Anguilla anguilla)-Vibrio vulnificus interaction in the gills: Role of the RtxA13 toxin.</title>
        <authorList>
            <person name="Callol A."/>
            <person name="Pajuelo D."/>
            <person name="Ebbesson L."/>
            <person name="Teles M."/>
            <person name="MacKenzie S."/>
            <person name="Amaro C."/>
        </authorList>
    </citation>
    <scope>NUCLEOTIDE SEQUENCE</scope>
</reference>